<dbReference type="EMBL" id="WNDS01000002">
    <property type="protein sequence ID" value="KAF1016029.1"/>
    <property type="molecule type" value="Genomic_DNA"/>
</dbReference>
<dbReference type="SMART" id="SM00862">
    <property type="entry name" value="Trans_reg_C"/>
    <property type="match status" value="1"/>
</dbReference>
<feature type="domain" description="OmpR/PhoB-type" evidence="3">
    <location>
        <begin position="1"/>
        <end position="89"/>
    </location>
</feature>
<sequence>MLDLATLEARRDNQVLHLYPACRKLLELLMRASPGAVTRQQLEFALWGDEPPDGDLLRSHVYELRRSVDGPFEDKLIHTLPRVGYRLVPMAGEGSADDGDAA</sequence>
<dbReference type="PROSITE" id="PS51755">
    <property type="entry name" value="OMPR_PHOB"/>
    <property type="match status" value="1"/>
</dbReference>
<proteinExistence type="predicted"/>
<name>A0A7V8FHV8_STEMA</name>
<comment type="caution">
    <text evidence="4">The sequence shown here is derived from an EMBL/GenBank/DDBJ whole genome shotgun (WGS) entry which is preliminary data.</text>
</comment>
<dbReference type="Pfam" id="PF00486">
    <property type="entry name" value="Trans_reg_C"/>
    <property type="match status" value="1"/>
</dbReference>
<dbReference type="GO" id="GO:0003677">
    <property type="term" value="F:DNA binding"/>
    <property type="evidence" value="ECO:0007669"/>
    <property type="project" value="UniProtKB-UniRule"/>
</dbReference>
<dbReference type="GO" id="GO:0000160">
    <property type="term" value="P:phosphorelay signal transduction system"/>
    <property type="evidence" value="ECO:0007669"/>
    <property type="project" value="InterPro"/>
</dbReference>
<dbReference type="SUPFAM" id="SSF46894">
    <property type="entry name" value="C-terminal effector domain of the bipartite response regulators"/>
    <property type="match status" value="1"/>
</dbReference>
<dbReference type="InterPro" id="IPR036388">
    <property type="entry name" value="WH-like_DNA-bd_sf"/>
</dbReference>
<dbReference type="InterPro" id="IPR016032">
    <property type="entry name" value="Sig_transdc_resp-reg_C-effctor"/>
</dbReference>
<evidence type="ECO:0000256" key="1">
    <source>
        <dbReference type="ARBA" id="ARBA00023125"/>
    </source>
</evidence>
<gene>
    <name evidence="4" type="primary">czcR_2</name>
    <name evidence="4" type="ORF">GAK31_01513</name>
</gene>
<accession>A0A7V8FHV8</accession>
<dbReference type="Proteomes" id="UP000487117">
    <property type="component" value="Unassembled WGS sequence"/>
</dbReference>
<evidence type="ECO:0000256" key="2">
    <source>
        <dbReference type="PROSITE-ProRule" id="PRU01091"/>
    </source>
</evidence>
<keyword evidence="1 2" id="KW-0238">DNA-binding</keyword>
<dbReference type="AlphaFoldDB" id="A0A7V8FHV8"/>
<reference evidence="5" key="1">
    <citation type="journal article" date="2020" name="MBio">
        <title>Horizontal gene transfer to a defensive symbiont with a reduced genome amongst a multipartite beetle microbiome.</title>
        <authorList>
            <person name="Waterworth S.C."/>
            <person name="Florez L.V."/>
            <person name="Rees E.R."/>
            <person name="Hertweck C."/>
            <person name="Kaltenpoth M."/>
            <person name="Kwan J.C."/>
        </authorList>
    </citation>
    <scope>NUCLEOTIDE SEQUENCE [LARGE SCALE GENOMIC DNA]</scope>
</reference>
<organism evidence="4 5">
    <name type="scientific">Stenotrophomonas maltophilia</name>
    <name type="common">Pseudomonas maltophilia</name>
    <name type="synonym">Xanthomonas maltophilia</name>
    <dbReference type="NCBI Taxonomy" id="40324"/>
    <lineage>
        <taxon>Bacteria</taxon>
        <taxon>Pseudomonadati</taxon>
        <taxon>Pseudomonadota</taxon>
        <taxon>Gammaproteobacteria</taxon>
        <taxon>Lysobacterales</taxon>
        <taxon>Lysobacteraceae</taxon>
        <taxon>Stenotrophomonas</taxon>
        <taxon>Stenotrophomonas maltophilia group</taxon>
    </lineage>
</organism>
<evidence type="ECO:0000313" key="5">
    <source>
        <dbReference type="Proteomes" id="UP000487117"/>
    </source>
</evidence>
<protein>
    <submittedName>
        <fullName evidence="4">Transcriptional activator protein CzcR</fullName>
    </submittedName>
</protein>
<dbReference type="InterPro" id="IPR001867">
    <property type="entry name" value="OmpR/PhoB-type_DNA-bd"/>
</dbReference>
<dbReference type="CDD" id="cd00383">
    <property type="entry name" value="trans_reg_C"/>
    <property type="match status" value="1"/>
</dbReference>
<dbReference type="GO" id="GO:0006355">
    <property type="term" value="P:regulation of DNA-templated transcription"/>
    <property type="evidence" value="ECO:0007669"/>
    <property type="project" value="InterPro"/>
</dbReference>
<dbReference type="Gene3D" id="1.10.10.10">
    <property type="entry name" value="Winged helix-like DNA-binding domain superfamily/Winged helix DNA-binding domain"/>
    <property type="match status" value="1"/>
</dbReference>
<evidence type="ECO:0000259" key="3">
    <source>
        <dbReference type="PROSITE" id="PS51755"/>
    </source>
</evidence>
<feature type="DNA-binding region" description="OmpR/PhoB-type" evidence="2">
    <location>
        <begin position="1"/>
        <end position="89"/>
    </location>
</feature>
<evidence type="ECO:0000313" key="4">
    <source>
        <dbReference type="EMBL" id="KAF1016029.1"/>
    </source>
</evidence>